<reference evidence="2" key="1">
    <citation type="submission" date="2017-08" db="EMBL/GenBank/DDBJ databases">
        <authorList>
            <person name="Imhoff J.F."/>
            <person name="Rahn T."/>
            <person name="Kuenzel S."/>
            <person name="Neulinger S.C."/>
        </authorList>
    </citation>
    <scope>NUCLEOTIDE SEQUENCE</scope>
    <source>
        <strain evidence="2">IM 151</strain>
    </source>
</reference>
<dbReference type="InterPro" id="IPR029024">
    <property type="entry name" value="TerB-like"/>
</dbReference>
<evidence type="ECO:0000259" key="1">
    <source>
        <dbReference type="Pfam" id="PF05099"/>
    </source>
</evidence>
<dbReference type="SUPFAM" id="SSF158682">
    <property type="entry name" value="TerB-like"/>
    <property type="match status" value="1"/>
</dbReference>
<dbReference type="InterPro" id="IPR007791">
    <property type="entry name" value="DjlA_N"/>
</dbReference>
<evidence type="ECO:0000313" key="2">
    <source>
        <dbReference type="EMBL" id="MBK1713286.1"/>
    </source>
</evidence>
<protein>
    <recommendedName>
        <fullName evidence="1">Co-chaperone DjlA N-terminal domain-containing protein</fullName>
    </recommendedName>
</protein>
<dbReference type="CDD" id="cd07313">
    <property type="entry name" value="terB_like_2"/>
    <property type="match status" value="1"/>
</dbReference>
<proteinExistence type="predicted"/>
<accession>A0ABS1DTG6</accession>
<reference evidence="2" key="2">
    <citation type="journal article" date="2020" name="Microorganisms">
        <title>Osmotic Adaptation and Compatible Solute Biosynthesis of Phototrophic Bacteria as Revealed from Genome Analyses.</title>
        <authorList>
            <person name="Imhoff J.F."/>
            <person name="Rahn T."/>
            <person name="Kunzel S."/>
            <person name="Keller A."/>
            <person name="Neulinger S.C."/>
        </authorList>
    </citation>
    <scope>NUCLEOTIDE SEQUENCE</scope>
    <source>
        <strain evidence="2">IM 151</strain>
    </source>
</reference>
<dbReference type="RefSeq" id="WP_200231822.1">
    <property type="nucleotide sequence ID" value="NZ_NRRT01000089.1"/>
</dbReference>
<sequence length="154" mass="16913">MLKTLKDLLDAVAPRRDAAAPADAHTLQLACAALLVEVMRSDPAITPAERAAVLATLRQQFGLADDELERLVELAEQTVRTAHDLFGFTSAINEAWEMEQKIAIVEALWRVAYADGVLSAHEQHITWRIADLLHVPQGAYVHARMRAREAAGLA</sequence>
<dbReference type="EMBL" id="NRRU01000035">
    <property type="protein sequence ID" value="MBK1713286.1"/>
    <property type="molecule type" value="Genomic_DNA"/>
</dbReference>
<keyword evidence="3" id="KW-1185">Reference proteome</keyword>
<feature type="domain" description="Co-chaperone DjlA N-terminal" evidence="1">
    <location>
        <begin position="28"/>
        <end position="144"/>
    </location>
</feature>
<dbReference type="Pfam" id="PF05099">
    <property type="entry name" value="TerB"/>
    <property type="match status" value="1"/>
</dbReference>
<evidence type="ECO:0000313" key="3">
    <source>
        <dbReference type="Proteomes" id="UP001041814"/>
    </source>
</evidence>
<gene>
    <name evidence="2" type="ORF">CKO43_10900</name>
</gene>
<name>A0ABS1DTG6_RUBGE</name>
<comment type="caution">
    <text evidence="2">The sequence shown here is derived from an EMBL/GenBank/DDBJ whole genome shotgun (WGS) entry which is preliminary data.</text>
</comment>
<dbReference type="Proteomes" id="UP001041814">
    <property type="component" value="Unassembled WGS sequence"/>
</dbReference>
<dbReference type="Gene3D" id="1.10.3680.10">
    <property type="entry name" value="TerB-like"/>
    <property type="match status" value="1"/>
</dbReference>
<organism evidence="2 3">
    <name type="scientific">Rubrivivax gelatinosus</name>
    <name type="common">Rhodocyclus gelatinosus</name>
    <name type="synonym">Rhodopseudomonas gelatinosa</name>
    <dbReference type="NCBI Taxonomy" id="28068"/>
    <lineage>
        <taxon>Bacteria</taxon>
        <taxon>Pseudomonadati</taxon>
        <taxon>Pseudomonadota</taxon>
        <taxon>Betaproteobacteria</taxon>
        <taxon>Burkholderiales</taxon>
        <taxon>Sphaerotilaceae</taxon>
        <taxon>Rubrivivax</taxon>
    </lineage>
</organism>